<keyword evidence="2" id="KW-1185">Reference proteome</keyword>
<dbReference type="AlphaFoldDB" id="A0A8S3X8M1"/>
<comment type="caution">
    <text evidence="1">The sequence shown here is derived from an EMBL/GenBank/DDBJ whole genome shotgun (WGS) entry which is preliminary data.</text>
</comment>
<name>A0A8S3X8M1_PARAO</name>
<dbReference type="OrthoDB" id="6932257at2759"/>
<accession>A0A8S3X8M1</accession>
<dbReference type="Proteomes" id="UP000691718">
    <property type="component" value="Unassembled WGS sequence"/>
</dbReference>
<organism evidence="1 2">
    <name type="scientific">Parnassius apollo</name>
    <name type="common">Apollo butterfly</name>
    <name type="synonym">Papilio apollo</name>
    <dbReference type="NCBI Taxonomy" id="110799"/>
    <lineage>
        <taxon>Eukaryota</taxon>
        <taxon>Metazoa</taxon>
        <taxon>Ecdysozoa</taxon>
        <taxon>Arthropoda</taxon>
        <taxon>Hexapoda</taxon>
        <taxon>Insecta</taxon>
        <taxon>Pterygota</taxon>
        <taxon>Neoptera</taxon>
        <taxon>Endopterygota</taxon>
        <taxon>Lepidoptera</taxon>
        <taxon>Glossata</taxon>
        <taxon>Ditrysia</taxon>
        <taxon>Papilionoidea</taxon>
        <taxon>Papilionidae</taxon>
        <taxon>Parnassiinae</taxon>
        <taxon>Parnassini</taxon>
        <taxon>Parnassius</taxon>
        <taxon>Parnassius</taxon>
    </lineage>
</organism>
<gene>
    <name evidence="1" type="ORF">PAPOLLO_LOCUS14557</name>
</gene>
<dbReference type="EMBL" id="CAJQZP010000978">
    <property type="protein sequence ID" value="CAG5005378.1"/>
    <property type="molecule type" value="Genomic_DNA"/>
</dbReference>
<sequence length="379" mass="44085">MKAITPRRENLDVHESAANAVFTEELFLMNIDFRFFQNLQNLKQRLPSYKVIVQETCDRPIQTVSDSIKDAETVYSLTDFAKTVKVEMEMLKNGVINGSVISNYMLRRSQSCNTTVSFKNFYKYRLRHGILQWLREIPIESDINSTAKILTESIINNLIEKINKLSVEANCDDYEMKLKSLIEYCLNSLPSLYHSAKCDKMKHILLESLMTRIMVLNEKYLNLSIDNIFQHKNFNILENSFSNTVINGTTLTKMIKAEISNWLRSKQFKRHCGTPINTNHVTMMLMNQLLPFLYDKETKAFKYLIRGGILEVLERLSLTFDLSNNRIRLNGLASELTNKLLNTRKYYEQSIKNGNIYSDLSKTELLSKPKNMHLIVQNM</sequence>
<reference evidence="1" key="1">
    <citation type="submission" date="2021-04" db="EMBL/GenBank/DDBJ databases">
        <authorList>
            <person name="Tunstrom K."/>
        </authorList>
    </citation>
    <scope>NUCLEOTIDE SEQUENCE</scope>
</reference>
<evidence type="ECO:0000313" key="1">
    <source>
        <dbReference type="EMBL" id="CAG5005378.1"/>
    </source>
</evidence>
<evidence type="ECO:0000313" key="2">
    <source>
        <dbReference type="Proteomes" id="UP000691718"/>
    </source>
</evidence>
<proteinExistence type="predicted"/>
<protein>
    <submittedName>
        <fullName evidence="1">(apollo) hypothetical protein</fullName>
    </submittedName>
</protein>